<feature type="signal peptide" evidence="5">
    <location>
        <begin position="1"/>
        <end position="18"/>
    </location>
</feature>
<dbReference type="InterPro" id="IPR002022">
    <property type="entry name" value="Pec_lyase"/>
</dbReference>
<evidence type="ECO:0000256" key="3">
    <source>
        <dbReference type="ARBA" id="ARBA00023239"/>
    </source>
</evidence>
<evidence type="ECO:0000313" key="8">
    <source>
        <dbReference type="Proteomes" id="UP001325680"/>
    </source>
</evidence>
<dbReference type="GO" id="GO:0016829">
    <property type="term" value="F:lyase activity"/>
    <property type="evidence" value="ECO:0007669"/>
    <property type="project" value="UniProtKB-KW"/>
</dbReference>
<feature type="domain" description="Pectate lyase" evidence="6">
    <location>
        <begin position="48"/>
        <end position="275"/>
    </location>
</feature>
<accession>A0ABZ0VZE2</accession>
<dbReference type="Gene3D" id="2.160.20.10">
    <property type="entry name" value="Single-stranded right-handed beta-helix, Pectin lyase-like"/>
    <property type="match status" value="1"/>
</dbReference>
<dbReference type="PANTHER" id="PTHR42970">
    <property type="entry name" value="PECTATE LYASE C-RELATED"/>
    <property type="match status" value="1"/>
</dbReference>
<dbReference type="InterPro" id="IPR011050">
    <property type="entry name" value="Pectin_lyase_fold/virulence"/>
</dbReference>
<protein>
    <submittedName>
        <fullName evidence="7">Pectate lyase</fullName>
    </submittedName>
</protein>
<reference evidence="7 8" key="1">
    <citation type="submission" date="2023-12" db="EMBL/GenBank/DDBJ databases">
        <title>Genome sequencing and assembly of bacterial species from a model synthetic community.</title>
        <authorList>
            <person name="Hogle S.L."/>
        </authorList>
    </citation>
    <scope>NUCLEOTIDE SEQUENCE [LARGE SCALE GENOMIC DNA]</scope>
    <source>
        <strain evidence="7 8">HAMBI_3031</strain>
    </source>
</reference>
<proteinExistence type="predicted"/>
<evidence type="ECO:0000259" key="6">
    <source>
        <dbReference type="SMART" id="SM00656"/>
    </source>
</evidence>
<feature type="compositionally biased region" description="Polar residues" evidence="4">
    <location>
        <begin position="395"/>
        <end position="410"/>
    </location>
</feature>
<dbReference type="EMBL" id="CP139960">
    <property type="protein sequence ID" value="WQD36393.1"/>
    <property type="molecule type" value="Genomic_DNA"/>
</dbReference>
<keyword evidence="5" id="KW-0732">Signal</keyword>
<keyword evidence="3 7" id="KW-0456">Lyase</keyword>
<dbReference type="SMART" id="SM00656">
    <property type="entry name" value="Amb_all"/>
    <property type="match status" value="1"/>
</dbReference>
<feature type="region of interest" description="Disordered" evidence="4">
    <location>
        <begin position="395"/>
        <end position="429"/>
    </location>
</feature>
<evidence type="ECO:0000256" key="4">
    <source>
        <dbReference type="SAM" id="MobiDB-lite"/>
    </source>
</evidence>
<sequence length="477" mass="52717">MFLKFLTPLVLVSGSGVAQPPALPQVPQSALIAFPGAEGFGRFTTGGRGGQVIKVTNLNDNGIGSLRAAIETKGPRIIVFDVSGTIELRSNLRINNSDITIAGQTAPGDGITLKNYPVDLAADNIIIRFIRFRMGDEAKQEGDAIGGKWRKNIIVDHCSMSWSTDECVSIYNNEYTTLQWCIISESLRNSAHQKGAHGYGGIWGGRFATFHHNLMAHHDSRVPRYGEHANHEFALTDLVDVRNNVFYNWGNNNAYGGEGMNINIVNNYFKPGPATVKKDRIYSPDKNRKEGTRVYNIWGRFYIDGNFVKDSKQSTADNWTYGVYNQLHHNYASITAAEKAGLKKETPHPFNDNLRTYTAQKAYDQVLQFSGASLVRDAVDQRIINDVEKQSFTANGSAGSKNGIIDSQNDVGGWPELKSLPAPKDTDGDGMPDVWEIANKLDPEKANAAGRDLNKDYDNIEVYINSLVKGIIDKQKL</sequence>
<gene>
    <name evidence="7" type="ORF">U0035_12025</name>
</gene>
<keyword evidence="1" id="KW-0479">Metal-binding</keyword>
<evidence type="ECO:0000256" key="5">
    <source>
        <dbReference type="SAM" id="SignalP"/>
    </source>
</evidence>
<dbReference type="PANTHER" id="PTHR42970:SF1">
    <property type="entry name" value="PECTATE LYASE C-RELATED"/>
    <property type="match status" value="1"/>
</dbReference>
<evidence type="ECO:0000256" key="1">
    <source>
        <dbReference type="ARBA" id="ARBA00022723"/>
    </source>
</evidence>
<dbReference type="Proteomes" id="UP001325680">
    <property type="component" value="Chromosome"/>
</dbReference>
<dbReference type="InterPro" id="IPR012334">
    <property type="entry name" value="Pectin_lyas_fold"/>
</dbReference>
<keyword evidence="8" id="KW-1185">Reference proteome</keyword>
<evidence type="ECO:0000256" key="2">
    <source>
        <dbReference type="ARBA" id="ARBA00023180"/>
    </source>
</evidence>
<feature type="chain" id="PRO_5047156604" evidence="5">
    <location>
        <begin position="19"/>
        <end position="477"/>
    </location>
</feature>
<evidence type="ECO:0000313" key="7">
    <source>
        <dbReference type="EMBL" id="WQD36393.1"/>
    </source>
</evidence>
<dbReference type="SUPFAM" id="SSF51126">
    <property type="entry name" value="Pectin lyase-like"/>
    <property type="match status" value="1"/>
</dbReference>
<dbReference type="InterPro" id="IPR052063">
    <property type="entry name" value="Polysaccharide_Lyase_1"/>
</dbReference>
<name>A0ABZ0VZE2_9BACT</name>
<dbReference type="RefSeq" id="WP_211316371.1">
    <property type="nucleotide sequence ID" value="NZ_CP139960.1"/>
</dbReference>
<keyword evidence="2" id="KW-0325">Glycoprotein</keyword>
<organism evidence="7 8">
    <name type="scientific">Niabella yanshanensis</name>
    <dbReference type="NCBI Taxonomy" id="577386"/>
    <lineage>
        <taxon>Bacteria</taxon>
        <taxon>Pseudomonadati</taxon>
        <taxon>Bacteroidota</taxon>
        <taxon>Chitinophagia</taxon>
        <taxon>Chitinophagales</taxon>
        <taxon>Chitinophagaceae</taxon>
        <taxon>Niabella</taxon>
    </lineage>
</organism>